<evidence type="ECO:0000313" key="3">
    <source>
        <dbReference type="Proteomes" id="UP000663829"/>
    </source>
</evidence>
<keyword evidence="3" id="KW-1185">Reference proteome</keyword>
<protein>
    <submittedName>
        <fullName evidence="1">Uncharacterized protein</fullName>
    </submittedName>
</protein>
<dbReference type="Proteomes" id="UP000663829">
    <property type="component" value="Unassembled WGS sequence"/>
</dbReference>
<dbReference type="Proteomes" id="UP000681722">
    <property type="component" value="Unassembled WGS sequence"/>
</dbReference>
<dbReference type="EMBL" id="CAJNOQ010005941">
    <property type="protein sequence ID" value="CAF1117170.1"/>
    <property type="molecule type" value="Genomic_DNA"/>
</dbReference>
<evidence type="ECO:0000313" key="1">
    <source>
        <dbReference type="EMBL" id="CAF1117170.1"/>
    </source>
</evidence>
<gene>
    <name evidence="1" type="ORF">GPM918_LOCUS19513</name>
    <name evidence="2" type="ORF">SRO942_LOCUS19510</name>
</gene>
<comment type="caution">
    <text evidence="1">The sequence shown here is derived from an EMBL/GenBank/DDBJ whole genome shotgun (WGS) entry which is preliminary data.</text>
</comment>
<reference evidence="1" key="1">
    <citation type="submission" date="2021-02" db="EMBL/GenBank/DDBJ databases">
        <authorList>
            <person name="Nowell W R."/>
        </authorList>
    </citation>
    <scope>NUCLEOTIDE SEQUENCE</scope>
</reference>
<feature type="non-terminal residue" evidence="1">
    <location>
        <position position="1"/>
    </location>
</feature>
<organism evidence="1 3">
    <name type="scientific">Didymodactylos carnosus</name>
    <dbReference type="NCBI Taxonomy" id="1234261"/>
    <lineage>
        <taxon>Eukaryota</taxon>
        <taxon>Metazoa</taxon>
        <taxon>Spiralia</taxon>
        <taxon>Gnathifera</taxon>
        <taxon>Rotifera</taxon>
        <taxon>Eurotatoria</taxon>
        <taxon>Bdelloidea</taxon>
        <taxon>Philodinida</taxon>
        <taxon>Philodinidae</taxon>
        <taxon>Didymodactylos</taxon>
    </lineage>
</organism>
<dbReference type="EMBL" id="CAJOBC010005941">
    <property type="protein sequence ID" value="CAF3880997.1"/>
    <property type="molecule type" value="Genomic_DNA"/>
</dbReference>
<sequence>MPVLSDSLKTVANIGVTEGDEFKSVANLL</sequence>
<evidence type="ECO:0000313" key="2">
    <source>
        <dbReference type="EMBL" id="CAF3880997.1"/>
    </source>
</evidence>
<accession>A0A814QA67</accession>
<dbReference type="AlphaFoldDB" id="A0A814QA67"/>
<name>A0A814QA67_9BILA</name>
<proteinExistence type="predicted"/>